<comment type="caution">
    <text evidence="3">The sequence shown here is derived from an EMBL/GenBank/DDBJ whole genome shotgun (WGS) entry which is preliminary data.</text>
</comment>
<evidence type="ECO:0000259" key="2">
    <source>
        <dbReference type="Pfam" id="PF07515"/>
    </source>
</evidence>
<protein>
    <submittedName>
        <fullName evidence="3">MobH family relaxase</fullName>
    </submittedName>
</protein>
<keyword evidence="4" id="KW-1185">Reference proteome</keyword>
<evidence type="ECO:0000313" key="4">
    <source>
        <dbReference type="Proteomes" id="UP001589769"/>
    </source>
</evidence>
<dbReference type="EMBL" id="JBHLWA010000040">
    <property type="protein sequence ID" value="MFC0323697.1"/>
    <property type="molecule type" value="Genomic_DNA"/>
</dbReference>
<dbReference type="NCBIfam" id="TIGR03760">
    <property type="entry name" value="ICE_TraI_Pfluor"/>
    <property type="match status" value="1"/>
</dbReference>
<dbReference type="InterPro" id="IPR022391">
    <property type="entry name" value="ICE_relaxase_PFGI-1"/>
</dbReference>
<dbReference type="InterPro" id="IPR036388">
    <property type="entry name" value="WH-like_DNA-bd_sf"/>
</dbReference>
<feature type="domain" description="Uncharacterised" evidence="1">
    <location>
        <begin position="42"/>
        <end position="348"/>
    </location>
</feature>
<feature type="domain" description="Putative conjugal transfer nickase/helicase TraI C-terminal" evidence="2">
    <location>
        <begin position="474"/>
        <end position="591"/>
    </location>
</feature>
<dbReference type="Pfam" id="PF07514">
    <property type="entry name" value="TraI_2"/>
    <property type="match status" value="1"/>
</dbReference>
<organism evidence="3 4">
    <name type="scientific">Gallibacterium melopsittaci</name>
    <dbReference type="NCBI Taxonomy" id="516063"/>
    <lineage>
        <taxon>Bacteria</taxon>
        <taxon>Pseudomonadati</taxon>
        <taxon>Pseudomonadota</taxon>
        <taxon>Gammaproteobacteria</taxon>
        <taxon>Pasteurellales</taxon>
        <taxon>Pasteurellaceae</taxon>
        <taxon>Gallibacterium</taxon>
    </lineage>
</organism>
<dbReference type="NCBIfam" id="NF041494">
    <property type="entry name" value="MobH"/>
    <property type="match status" value="1"/>
</dbReference>
<dbReference type="RefSeq" id="WP_382375484.1">
    <property type="nucleotide sequence ID" value="NZ_JBHLWA010000040.1"/>
</dbReference>
<dbReference type="InterPro" id="IPR011119">
    <property type="entry name" value="Unchr_helicase_relaxase_TraI"/>
</dbReference>
<name>A0ABV6HXV9_9PAST</name>
<dbReference type="SUPFAM" id="SSF46785">
    <property type="entry name" value="Winged helix' DNA-binding domain"/>
    <property type="match status" value="1"/>
</dbReference>
<dbReference type="Gene3D" id="2.40.10.200">
    <property type="entry name" value="STY4665 C-terminal domain-like"/>
    <property type="match status" value="1"/>
</dbReference>
<dbReference type="Pfam" id="PF07515">
    <property type="entry name" value="TraI_2_C"/>
    <property type="match status" value="1"/>
</dbReference>
<dbReference type="InterPro" id="IPR036390">
    <property type="entry name" value="WH_DNA-bd_sf"/>
</dbReference>
<reference evidence="3 4" key="1">
    <citation type="submission" date="2024-09" db="EMBL/GenBank/DDBJ databases">
        <authorList>
            <person name="Sun Q."/>
            <person name="Mori K."/>
        </authorList>
    </citation>
    <scope>NUCLEOTIDE SEQUENCE [LARGE SCALE GENOMIC DNA]</scope>
    <source>
        <strain evidence="3 4">CCM 7538</strain>
    </source>
</reference>
<dbReference type="Proteomes" id="UP001589769">
    <property type="component" value="Unassembled WGS sequence"/>
</dbReference>
<accession>A0ABV6HXV9</accession>
<evidence type="ECO:0000313" key="3">
    <source>
        <dbReference type="EMBL" id="MFC0323697.1"/>
    </source>
</evidence>
<dbReference type="Gene3D" id="1.10.3210.40">
    <property type="match status" value="1"/>
</dbReference>
<proteinExistence type="predicted"/>
<gene>
    <name evidence="3" type="primary">mobH</name>
    <name evidence="3" type="ORF">ACFFHT_09060</name>
</gene>
<dbReference type="InterPro" id="IPR011093">
    <property type="entry name" value="TraI_2_C"/>
</dbReference>
<dbReference type="Gene3D" id="1.10.10.10">
    <property type="entry name" value="Winged helix-like DNA-binding domain superfamily/Winged helix DNA-binding domain"/>
    <property type="match status" value="1"/>
</dbReference>
<dbReference type="SUPFAM" id="SSF109604">
    <property type="entry name" value="HD-domain/PDEase-like"/>
    <property type="match status" value="1"/>
</dbReference>
<sequence length="603" mass="69902">MSIFKLLSLITLFLNKKKKQNTINHQEKIDTSTTEWLKPKLAAELLNTNHRRILLKKIYQSVSMSEENFDLLCLKPIEKYAELVQDFPASENHHHAYLGGMLDHTLDVIFIALKLRQSYLLPQNAKAEDQAQQSDIWTIIIFYSALIHDIAKIITDIHIDTYPNYQRWYPWQGKLANFYRFKYIPTRDYHLHPIMGSYMINYLLTALSLDWIAKYPDALSTFFYLSAGHYDKAGIVGEIIQKADQMSVAIHLGGDISRLEKPQQSFANQLTIALRYITTHDLILNNQHGGSDGWLTNDSLWLISKTVTDKIRAYLMQQGISVPTQNSKLFDEMQTHKIIEATPDNKAIWHCHVKSHDGWSPQNSFTLLRLSPSLIWEHIEKRPPIFNGTVTVIQEINNMTKKEDELIVSNETKTQDTSDNNQTDLFDFTLNLLSKNMNNTNNQDRSKNSSTNNKYNETITHNEVIYNDSKDKLSGECFLDWLKKSIVNESLSINEPKAKIHIINQHVFLVSPGIFQFYCQSKIGSSANEHWKLLQKNFQALGIHKKRQPGNYNIWKCEIKGPRRTSVLQGYIIEDIKLLTNKQLFDNMYLTLKDEDKEGTYDR</sequence>
<evidence type="ECO:0000259" key="1">
    <source>
        <dbReference type="Pfam" id="PF07514"/>
    </source>
</evidence>